<dbReference type="Pfam" id="PF01370">
    <property type="entry name" value="Epimerase"/>
    <property type="match status" value="1"/>
</dbReference>
<keyword evidence="4" id="KW-1185">Reference proteome</keyword>
<dbReference type="AlphaFoldDB" id="A0A2U8W4I2"/>
<dbReference type="PANTHER" id="PTHR43245">
    <property type="entry name" value="BIFUNCTIONAL POLYMYXIN RESISTANCE PROTEIN ARNA"/>
    <property type="match status" value="1"/>
</dbReference>
<evidence type="ECO:0000256" key="1">
    <source>
        <dbReference type="SAM" id="MobiDB-lite"/>
    </source>
</evidence>
<accession>A0A2U8W4I2</accession>
<dbReference type="Gene3D" id="3.40.50.720">
    <property type="entry name" value="NAD(P)-binding Rossmann-like Domain"/>
    <property type="match status" value="1"/>
</dbReference>
<dbReference type="SUPFAM" id="SSF51735">
    <property type="entry name" value="NAD(P)-binding Rossmann-fold domains"/>
    <property type="match status" value="1"/>
</dbReference>
<dbReference type="KEGG" id="mets:DK389_08350"/>
<name>A0A2U8W4I2_9HYPH</name>
<dbReference type="EMBL" id="CP029550">
    <property type="protein sequence ID" value="AWN40538.1"/>
    <property type="molecule type" value="Genomic_DNA"/>
</dbReference>
<proteinExistence type="predicted"/>
<dbReference type="InterPro" id="IPR036291">
    <property type="entry name" value="NAD(P)-bd_dom_sf"/>
</dbReference>
<dbReference type="OrthoDB" id="9795501at2"/>
<organism evidence="3 4">
    <name type="scientific">Methylobacterium durans</name>
    <dbReference type="NCBI Taxonomy" id="2202825"/>
    <lineage>
        <taxon>Bacteria</taxon>
        <taxon>Pseudomonadati</taxon>
        <taxon>Pseudomonadota</taxon>
        <taxon>Alphaproteobacteria</taxon>
        <taxon>Hyphomicrobiales</taxon>
        <taxon>Methylobacteriaceae</taxon>
        <taxon>Methylobacterium</taxon>
    </lineage>
</organism>
<feature type="region of interest" description="Disordered" evidence="1">
    <location>
        <begin position="1"/>
        <end position="25"/>
    </location>
</feature>
<evidence type="ECO:0000313" key="3">
    <source>
        <dbReference type="EMBL" id="AWN40538.1"/>
    </source>
</evidence>
<dbReference type="InterPro" id="IPR001509">
    <property type="entry name" value="Epimerase_deHydtase"/>
</dbReference>
<dbReference type="PANTHER" id="PTHR43245:SF23">
    <property type="entry name" value="NAD(P)-BINDING DOMAIN-CONTAINING PROTEIN"/>
    <property type="match status" value="1"/>
</dbReference>
<reference evidence="4" key="1">
    <citation type="submission" date="2018-05" db="EMBL/GenBank/DDBJ databases">
        <title>Complete Genome Sequence of Methylobacterium sp. 17SD2-17.</title>
        <authorList>
            <person name="Srinivasan S."/>
        </authorList>
    </citation>
    <scope>NUCLEOTIDE SEQUENCE [LARGE SCALE GENOMIC DNA]</scope>
    <source>
        <strain evidence="4">17SD2-17</strain>
    </source>
</reference>
<sequence>MHSEAITNGRFDFTPQPDPRANGNAAVPAAAFEREDERVTEVFGSGRNRRILLIGGGGYIGVPVSTELLRSGFRVRSIDNFVYGHQASVSGLLLNPGYEMSVADLCDQIALRTALEDVTDVVVLAGLVGDPITRKYPDCSRKINIDGIQRCFEIFDTCKLNKVIFISTCSNYGVVAGDALATEQTELRPLSLYAEAKVAAEAALMERGRGDYHPTVLRFATAFGAAPRMRFDLSVNEFTRDLFLGQSELDVYDPDTWRPYCHVRDFARLIDLVLRAPAERVSHKIFNAGGERNNKTKRQIIEHILERLPDRRVRYRDHGGDPRNYRVDFSRVSRELGFEPQHSVSDGIDEIIALIQAGFFNDVDMRRNYYGNYHLDHADG</sequence>
<evidence type="ECO:0000259" key="2">
    <source>
        <dbReference type="Pfam" id="PF01370"/>
    </source>
</evidence>
<protein>
    <submittedName>
        <fullName evidence="3">NAD-dependent epimerase/dehydratase</fullName>
    </submittedName>
</protein>
<gene>
    <name evidence="3" type="ORF">DK389_08350</name>
</gene>
<dbReference type="InterPro" id="IPR050177">
    <property type="entry name" value="Lipid_A_modif_metabolic_enz"/>
</dbReference>
<feature type="domain" description="NAD-dependent epimerase/dehydratase" evidence="2">
    <location>
        <begin position="51"/>
        <end position="289"/>
    </location>
</feature>
<dbReference type="Proteomes" id="UP000245926">
    <property type="component" value="Chromosome"/>
</dbReference>
<evidence type="ECO:0000313" key="4">
    <source>
        <dbReference type="Proteomes" id="UP000245926"/>
    </source>
</evidence>
<dbReference type="CDD" id="cd08946">
    <property type="entry name" value="SDR_e"/>
    <property type="match status" value="1"/>
</dbReference>